<evidence type="ECO:0000313" key="10">
    <source>
        <dbReference type="EMBL" id="MDC7695594.1"/>
    </source>
</evidence>
<dbReference type="EMBL" id="JAQQKW010000010">
    <property type="protein sequence ID" value="MDC7695594.1"/>
    <property type="molecule type" value="Genomic_DNA"/>
</dbReference>
<comment type="catalytic activity">
    <reaction evidence="8">
        <text>a 2'-deoxycytidine in DNA + S-adenosyl-L-methionine = an N(4)-methyl-2'-deoxycytidine in DNA + S-adenosyl-L-homocysteine + H(+)</text>
        <dbReference type="Rhea" id="RHEA:16857"/>
        <dbReference type="Rhea" id="RHEA-COMP:11369"/>
        <dbReference type="Rhea" id="RHEA-COMP:13674"/>
        <dbReference type="ChEBI" id="CHEBI:15378"/>
        <dbReference type="ChEBI" id="CHEBI:57856"/>
        <dbReference type="ChEBI" id="CHEBI:59789"/>
        <dbReference type="ChEBI" id="CHEBI:85452"/>
        <dbReference type="ChEBI" id="CHEBI:137933"/>
        <dbReference type="EC" id="2.1.1.113"/>
    </reaction>
</comment>
<evidence type="ECO:0000256" key="5">
    <source>
        <dbReference type="ARBA" id="ARBA00022747"/>
    </source>
</evidence>
<dbReference type="PROSITE" id="PS00093">
    <property type="entry name" value="N4_MTASE"/>
    <property type="match status" value="1"/>
</dbReference>
<dbReference type="InterPro" id="IPR002941">
    <property type="entry name" value="DNA_methylase_N4/N6"/>
</dbReference>
<dbReference type="RefSeq" id="WP_272742255.1">
    <property type="nucleotide sequence ID" value="NZ_JAQQKW010000010.1"/>
</dbReference>
<dbReference type="InterPro" id="IPR017985">
    <property type="entry name" value="MeTrfase_CN4_CS"/>
</dbReference>
<evidence type="ECO:0000256" key="8">
    <source>
        <dbReference type="ARBA" id="ARBA00049120"/>
    </source>
</evidence>
<keyword evidence="11" id="KW-1185">Reference proteome</keyword>
<protein>
    <recommendedName>
        <fullName evidence="9">DNA methylase N-4/N-6 domain-containing protein</fullName>
    </recommendedName>
</protein>
<evidence type="ECO:0000259" key="9">
    <source>
        <dbReference type="Pfam" id="PF01555"/>
    </source>
</evidence>
<evidence type="ECO:0000256" key="6">
    <source>
        <dbReference type="ARBA" id="ARBA00023125"/>
    </source>
</evidence>
<dbReference type="Proteomes" id="UP001216595">
    <property type="component" value="Unassembled WGS sequence"/>
</dbReference>
<feature type="domain" description="DNA methylase N-4/N-6" evidence="9">
    <location>
        <begin position="22"/>
        <end position="58"/>
    </location>
</feature>
<name>A0ABT5IHD1_9CAUL</name>
<organism evidence="10 11">
    <name type="scientific">Asticcacaulis currens</name>
    <dbReference type="NCBI Taxonomy" id="2984210"/>
    <lineage>
        <taxon>Bacteria</taxon>
        <taxon>Pseudomonadati</taxon>
        <taxon>Pseudomonadota</taxon>
        <taxon>Alphaproteobacteria</taxon>
        <taxon>Caulobacterales</taxon>
        <taxon>Caulobacteraceae</taxon>
        <taxon>Asticcacaulis</taxon>
    </lineage>
</organism>
<dbReference type="PRINTS" id="PR00507">
    <property type="entry name" value="N12N6MTFRASE"/>
</dbReference>
<sequence>MKPIHPFPARMAPDLALERLSALAPGSLVLDPMSGSGTVLRQAINLGHKAIGFDMDPLAVLMASVWTTASDDHAIEKWAEIAIDNAKALDDGICLPWIDGDPVTTEFVKFWFAEPQRSDLRKLAYVLDILGNTATDGPDRSTLNVLRLALSRIIITKEQGVSLARDTSHSRPHKVSETSTVAVFPAFLKSVKILRKRLSEQPVSGEARVNLGDARRLDLLENDSVDAVFTSPPYLNAIDYLRGHKLALVWLGKNSHELRSIRSNSIGAERAPDSDVGDKYAGIKKAMGAFDAMPKRYISMINRYSEDLYNMVSETARVLKPGGNATFVVGNSCLKGTFVQNAAGVAEAARSVGLKLVVSYERDLPENRRYLPIPSGGSLGKRMRTETICTFEKVEPA</sequence>
<evidence type="ECO:0000256" key="7">
    <source>
        <dbReference type="ARBA" id="ARBA00047942"/>
    </source>
</evidence>
<evidence type="ECO:0000256" key="4">
    <source>
        <dbReference type="ARBA" id="ARBA00022691"/>
    </source>
</evidence>
<comment type="catalytic activity">
    <reaction evidence="7">
        <text>a 2'-deoxyadenosine in DNA + S-adenosyl-L-methionine = an N(6)-methyl-2'-deoxyadenosine in DNA + S-adenosyl-L-homocysteine + H(+)</text>
        <dbReference type="Rhea" id="RHEA:15197"/>
        <dbReference type="Rhea" id="RHEA-COMP:12418"/>
        <dbReference type="Rhea" id="RHEA-COMP:12419"/>
        <dbReference type="ChEBI" id="CHEBI:15378"/>
        <dbReference type="ChEBI" id="CHEBI:57856"/>
        <dbReference type="ChEBI" id="CHEBI:59789"/>
        <dbReference type="ChEBI" id="CHEBI:90615"/>
        <dbReference type="ChEBI" id="CHEBI:90616"/>
        <dbReference type="EC" id="2.1.1.72"/>
    </reaction>
</comment>
<keyword evidence="3" id="KW-0808">Transferase</keyword>
<accession>A0ABT5IHD1</accession>
<dbReference type="Pfam" id="PF01555">
    <property type="entry name" value="N6_N4_Mtase"/>
    <property type="match status" value="1"/>
</dbReference>
<keyword evidence="4" id="KW-0949">S-adenosyl-L-methionine</keyword>
<evidence type="ECO:0000256" key="1">
    <source>
        <dbReference type="ARBA" id="ARBA00010203"/>
    </source>
</evidence>
<evidence type="ECO:0000256" key="2">
    <source>
        <dbReference type="ARBA" id="ARBA00022603"/>
    </source>
</evidence>
<keyword evidence="6" id="KW-0238">DNA-binding</keyword>
<dbReference type="InterPro" id="IPR029063">
    <property type="entry name" value="SAM-dependent_MTases_sf"/>
</dbReference>
<proteinExistence type="inferred from homology"/>
<gene>
    <name evidence="10" type="ORF">PQU94_15055</name>
</gene>
<keyword evidence="5" id="KW-0680">Restriction system</keyword>
<dbReference type="SUPFAM" id="SSF53335">
    <property type="entry name" value="S-adenosyl-L-methionine-dependent methyltransferases"/>
    <property type="match status" value="1"/>
</dbReference>
<comment type="caution">
    <text evidence="10">The sequence shown here is derived from an EMBL/GenBank/DDBJ whole genome shotgun (WGS) entry which is preliminary data.</text>
</comment>
<reference evidence="10 11" key="1">
    <citation type="submission" date="2023-01" db="EMBL/GenBank/DDBJ databases">
        <title>Novel species of the genus Asticcacaulis isolated from rivers.</title>
        <authorList>
            <person name="Lu H."/>
        </authorList>
    </citation>
    <scope>NUCLEOTIDE SEQUENCE [LARGE SCALE GENOMIC DNA]</scope>
    <source>
        <strain evidence="10 11">DXS10W</strain>
    </source>
</reference>
<evidence type="ECO:0000256" key="3">
    <source>
        <dbReference type="ARBA" id="ARBA00022679"/>
    </source>
</evidence>
<comment type="similarity">
    <text evidence="1">Belongs to the N(4)/N(6)-methyltransferase family. N(4) subfamily.</text>
</comment>
<dbReference type="Gene3D" id="3.40.50.150">
    <property type="entry name" value="Vaccinia Virus protein VP39"/>
    <property type="match status" value="2"/>
</dbReference>
<keyword evidence="2" id="KW-0489">Methyltransferase</keyword>
<evidence type="ECO:0000313" key="11">
    <source>
        <dbReference type="Proteomes" id="UP001216595"/>
    </source>
</evidence>